<name>A0A2Z5ZCH1_9CAUD</name>
<dbReference type="KEGG" id="vg:65108231"/>
<dbReference type="PROSITE" id="PS51257">
    <property type="entry name" value="PROKAR_LIPOPROTEIN"/>
    <property type="match status" value="1"/>
</dbReference>
<keyword evidence="2" id="KW-1185">Reference proteome</keyword>
<dbReference type="EMBL" id="LC371242">
    <property type="protein sequence ID" value="BBC78092.1"/>
    <property type="molecule type" value="Genomic_DNA"/>
</dbReference>
<protein>
    <recommendedName>
        <fullName evidence="3">Lipoprotein</fullName>
    </recommendedName>
</protein>
<reference evidence="1 2" key="1">
    <citation type="submission" date="2018-02" db="EMBL/GenBank/DDBJ databases">
        <title>Full genome sequencing of a novel polyvalent bacteriophage as one of T4-Family member.</title>
        <authorList>
            <person name="Kawasaki T."/>
            <person name="Saad A.M."/>
            <person name="Yamada T."/>
        </authorList>
    </citation>
    <scope>NUCLEOTIDE SEQUENCE [LARGE SCALE GENOMIC DNA]</scope>
    <source>
        <strain evidence="1 2">EcS1</strain>
    </source>
</reference>
<sequence>MKLLIIALSLSLVGCAGTNINQPYDGNLKFKGGTGLIYERVSNQCGGNCDKYANMKVERVEFPGEREALLRTTNAEKRSALARKCQQIIDVKLSKIEYNYSVALESGDYKAAELHKNTYVNAASNYYSTVNKCVEENI</sequence>
<evidence type="ECO:0000313" key="1">
    <source>
        <dbReference type="EMBL" id="BBC78092.1"/>
    </source>
</evidence>
<accession>A0A2Z5ZCH1</accession>
<evidence type="ECO:0000313" key="2">
    <source>
        <dbReference type="Proteomes" id="UP000250157"/>
    </source>
</evidence>
<dbReference type="RefSeq" id="YP_010090739.1">
    <property type="nucleotide sequence ID" value="NC_055721.1"/>
</dbReference>
<dbReference type="Proteomes" id="UP000250157">
    <property type="component" value="Segment"/>
</dbReference>
<organism evidence="1 2">
    <name type="scientific">Escherichia phage EcS1</name>
    <dbReference type="NCBI Taxonomy" id="2083276"/>
    <lineage>
        <taxon>Viruses</taxon>
        <taxon>Duplodnaviria</taxon>
        <taxon>Heunggongvirae</taxon>
        <taxon>Uroviricota</taxon>
        <taxon>Caudoviricetes</taxon>
        <taxon>Pantevenvirales</taxon>
        <taxon>Straboviridae</taxon>
        <taxon>Tevenvirinae</taxon>
        <taxon>Kagamiyamavirus</taxon>
        <taxon>Kagamiyamavirus ecs1</taxon>
    </lineage>
</organism>
<evidence type="ECO:0008006" key="3">
    <source>
        <dbReference type="Google" id="ProtNLM"/>
    </source>
</evidence>
<dbReference type="GeneID" id="65108231"/>
<proteinExistence type="predicted"/>